<dbReference type="EMBL" id="JBHSIT010000006">
    <property type="protein sequence ID" value="MFC4909873.1"/>
    <property type="molecule type" value="Genomic_DNA"/>
</dbReference>
<dbReference type="PANTHER" id="PTHR43124">
    <property type="entry name" value="PURINE EFFLUX PUMP PBUE"/>
    <property type="match status" value="1"/>
</dbReference>
<evidence type="ECO:0000256" key="2">
    <source>
        <dbReference type="ARBA" id="ARBA00022475"/>
    </source>
</evidence>
<dbReference type="Pfam" id="PF07690">
    <property type="entry name" value="MFS_1"/>
    <property type="match status" value="1"/>
</dbReference>
<protein>
    <submittedName>
        <fullName evidence="8">MFS transporter</fullName>
    </submittedName>
</protein>
<feature type="transmembrane region" description="Helical" evidence="6">
    <location>
        <begin position="356"/>
        <end position="376"/>
    </location>
</feature>
<keyword evidence="5 6" id="KW-0472">Membrane</keyword>
<dbReference type="InterPro" id="IPR011701">
    <property type="entry name" value="MFS"/>
</dbReference>
<name>A0ABV9U0A2_9ACTN</name>
<dbReference type="Gene3D" id="1.20.1250.20">
    <property type="entry name" value="MFS general substrate transporter like domains"/>
    <property type="match status" value="2"/>
</dbReference>
<reference evidence="9" key="1">
    <citation type="journal article" date="2019" name="Int. J. Syst. Evol. Microbiol.">
        <title>The Global Catalogue of Microorganisms (GCM) 10K type strain sequencing project: providing services to taxonomists for standard genome sequencing and annotation.</title>
        <authorList>
            <consortium name="The Broad Institute Genomics Platform"/>
            <consortium name="The Broad Institute Genome Sequencing Center for Infectious Disease"/>
            <person name="Wu L."/>
            <person name="Ma J."/>
        </authorList>
    </citation>
    <scope>NUCLEOTIDE SEQUENCE [LARGE SCALE GENOMIC DNA]</scope>
    <source>
        <strain evidence="9">KLKA75</strain>
    </source>
</reference>
<dbReference type="CDD" id="cd17324">
    <property type="entry name" value="MFS_NepI_like"/>
    <property type="match status" value="1"/>
</dbReference>
<proteinExistence type="predicted"/>
<gene>
    <name evidence="8" type="ORF">ACFPCY_21310</name>
</gene>
<feature type="transmembrane region" description="Helical" evidence="6">
    <location>
        <begin position="202"/>
        <end position="225"/>
    </location>
</feature>
<dbReference type="RefSeq" id="WP_378257745.1">
    <property type="nucleotide sequence ID" value="NZ_JBHSIT010000006.1"/>
</dbReference>
<feature type="transmembrane region" description="Helical" evidence="6">
    <location>
        <begin position="293"/>
        <end position="315"/>
    </location>
</feature>
<evidence type="ECO:0000256" key="6">
    <source>
        <dbReference type="SAM" id="Phobius"/>
    </source>
</evidence>
<evidence type="ECO:0000313" key="9">
    <source>
        <dbReference type="Proteomes" id="UP001595872"/>
    </source>
</evidence>
<comment type="caution">
    <text evidence="8">The sequence shown here is derived from an EMBL/GenBank/DDBJ whole genome shotgun (WGS) entry which is preliminary data.</text>
</comment>
<feature type="transmembrane region" description="Helical" evidence="6">
    <location>
        <begin position="231"/>
        <end position="256"/>
    </location>
</feature>
<evidence type="ECO:0000256" key="1">
    <source>
        <dbReference type="ARBA" id="ARBA00004651"/>
    </source>
</evidence>
<keyword evidence="4 6" id="KW-1133">Transmembrane helix</keyword>
<evidence type="ECO:0000256" key="5">
    <source>
        <dbReference type="ARBA" id="ARBA00023136"/>
    </source>
</evidence>
<keyword evidence="2" id="KW-1003">Cell membrane</keyword>
<comment type="subcellular location">
    <subcellularLocation>
        <location evidence="1">Cell membrane</location>
        <topology evidence="1">Multi-pass membrane protein</topology>
    </subcellularLocation>
</comment>
<feature type="transmembrane region" description="Helical" evidence="6">
    <location>
        <begin position="98"/>
        <end position="119"/>
    </location>
</feature>
<feature type="domain" description="Major facilitator superfamily (MFS) profile" evidence="7">
    <location>
        <begin position="7"/>
        <end position="380"/>
    </location>
</feature>
<feature type="transmembrane region" description="Helical" evidence="6">
    <location>
        <begin position="36"/>
        <end position="60"/>
    </location>
</feature>
<evidence type="ECO:0000259" key="7">
    <source>
        <dbReference type="PROSITE" id="PS50850"/>
    </source>
</evidence>
<evidence type="ECO:0000313" key="8">
    <source>
        <dbReference type="EMBL" id="MFC4909873.1"/>
    </source>
</evidence>
<feature type="transmembrane region" description="Helical" evidence="6">
    <location>
        <begin position="268"/>
        <end position="287"/>
    </location>
</feature>
<accession>A0ABV9U0A2</accession>
<sequence>MRRNGWVLAALGVSVFVVGTSEYLVAGLLPQVAGDLGISVATAGQAVTAYAVGVVLGGPLVTAATVRVPRRVLGVGLLVLFAAGNGVCAVAPDFGVLIAGRVVASLSHAAFLTLALLMATRVVRPERTGAAIAAVAAGFSVATLLGVPIGVLVGQEAGWRVPFALVAGLSLVMAVALGVLLPRGDRVETRIRDEVRAVVSRPVLLVVGTTAVGMAAVATVFTYLAPSLRDVAGFGTATVSGLLVLYGLGSLVGGLVAGRVADRSLSAAVRGTFGGLAVALTLVSLMLPWKVGAVVAVLVFGLLASSLTPTLQSLLLRHAGDAPTLAVSVNVAAFNIGIALGAVVGGAVVSGAGTRWTGIAGTVLSLGGLGLSYLALPRTPERSALGGQARQESRIGALG</sequence>
<evidence type="ECO:0000256" key="3">
    <source>
        <dbReference type="ARBA" id="ARBA00022692"/>
    </source>
</evidence>
<keyword evidence="9" id="KW-1185">Reference proteome</keyword>
<dbReference type="InterPro" id="IPR036259">
    <property type="entry name" value="MFS_trans_sf"/>
</dbReference>
<dbReference type="InterPro" id="IPR050189">
    <property type="entry name" value="MFS_Efflux_Transporters"/>
</dbReference>
<dbReference type="PANTHER" id="PTHR43124:SF3">
    <property type="entry name" value="CHLORAMPHENICOL EFFLUX PUMP RV0191"/>
    <property type="match status" value="1"/>
</dbReference>
<feature type="transmembrane region" description="Helical" evidence="6">
    <location>
        <begin position="159"/>
        <end position="181"/>
    </location>
</feature>
<feature type="transmembrane region" description="Helical" evidence="6">
    <location>
        <begin position="327"/>
        <end position="350"/>
    </location>
</feature>
<dbReference type="InterPro" id="IPR020846">
    <property type="entry name" value="MFS_dom"/>
</dbReference>
<keyword evidence="3 6" id="KW-0812">Transmembrane</keyword>
<dbReference type="Proteomes" id="UP001595872">
    <property type="component" value="Unassembled WGS sequence"/>
</dbReference>
<evidence type="ECO:0000256" key="4">
    <source>
        <dbReference type="ARBA" id="ARBA00022989"/>
    </source>
</evidence>
<feature type="transmembrane region" description="Helical" evidence="6">
    <location>
        <begin position="72"/>
        <end position="92"/>
    </location>
</feature>
<feature type="transmembrane region" description="Helical" evidence="6">
    <location>
        <begin position="131"/>
        <end position="153"/>
    </location>
</feature>
<organism evidence="8 9">
    <name type="scientific">Actinomadura gamaensis</name>
    <dbReference type="NCBI Taxonomy" id="1763541"/>
    <lineage>
        <taxon>Bacteria</taxon>
        <taxon>Bacillati</taxon>
        <taxon>Actinomycetota</taxon>
        <taxon>Actinomycetes</taxon>
        <taxon>Streptosporangiales</taxon>
        <taxon>Thermomonosporaceae</taxon>
        <taxon>Actinomadura</taxon>
    </lineage>
</organism>
<dbReference type="PROSITE" id="PS50850">
    <property type="entry name" value="MFS"/>
    <property type="match status" value="1"/>
</dbReference>
<dbReference type="SUPFAM" id="SSF103473">
    <property type="entry name" value="MFS general substrate transporter"/>
    <property type="match status" value="1"/>
</dbReference>